<dbReference type="SUPFAM" id="SSF51445">
    <property type="entry name" value="(Trans)glycosidases"/>
    <property type="match status" value="1"/>
</dbReference>
<dbReference type="PROSITE" id="PS51760">
    <property type="entry name" value="GH10_2"/>
    <property type="match status" value="1"/>
</dbReference>
<feature type="region of interest" description="Disordered" evidence="11">
    <location>
        <begin position="22"/>
        <end position="43"/>
    </location>
</feature>
<evidence type="ECO:0000313" key="14">
    <source>
        <dbReference type="Proteomes" id="UP001245285"/>
    </source>
</evidence>
<dbReference type="InterPro" id="IPR031158">
    <property type="entry name" value="GH10_AS"/>
</dbReference>
<evidence type="ECO:0000256" key="10">
    <source>
        <dbReference type="RuleBase" id="RU361174"/>
    </source>
</evidence>
<reference evidence="13 14" key="1">
    <citation type="submission" date="2023-09" db="EMBL/GenBank/DDBJ databases">
        <authorList>
            <person name="Rey-Velasco X."/>
        </authorList>
    </citation>
    <scope>NUCLEOTIDE SEQUENCE [LARGE SCALE GENOMIC DNA]</scope>
    <source>
        <strain evidence="13 14">F260</strain>
    </source>
</reference>
<evidence type="ECO:0000256" key="5">
    <source>
        <dbReference type="ARBA" id="ARBA00022801"/>
    </source>
</evidence>
<gene>
    <name evidence="13" type="ORF">RM545_14860</name>
</gene>
<proteinExistence type="inferred from homology"/>
<keyword evidence="5 10" id="KW-0378">Hydrolase</keyword>
<dbReference type="PANTHER" id="PTHR31490:SF88">
    <property type="entry name" value="BETA-XYLANASE"/>
    <property type="match status" value="1"/>
</dbReference>
<name>A0ABU3CNP0_9FLAO</name>
<dbReference type="InterPro" id="IPR044846">
    <property type="entry name" value="GH10"/>
</dbReference>
<dbReference type="EC" id="3.2.1.8" evidence="10"/>
<evidence type="ECO:0000256" key="6">
    <source>
        <dbReference type="ARBA" id="ARBA00023277"/>
    </source>
</evidence>
<organism evidence="13 14">
    <name type="scientific">Autumnicola lenta</name>
    <dbReference type="NCBI Taxonomy" id="3075593"/>
    <lineage>
        <taxon>Bacteria</taxon>
        <taxon>Pseudomonadati</taxon>
        <taxon>Bacteroidota</taxon>
        <taxon>Flavobacteriia</taxon>
        <taxon>Flavobacteriales</taxon>
        <taxon>Flavobacteriaceae</taxon>
        <taxon>Autumnicola</taxon>
    </lineage>
</organism>
<sequence length="388" mass="43616">MKNNLIKLLFCFLVVSCSTDDDVTNGPKVGGPTDPKDPVDGGNTNDPFLYSATENLKDIADFPIGNIVSANRLASTSATNQKFKEVLSQEFNSITAENDMKMANIFRGPGDYDFSDGDAIVAYAKENGFRVHGHTLVWHQSIPSWLQNFEGTDEEFENLIEDYVKATVSHFAQEKMSFNGEEVPVVASWDVVNEVWDGSSLRNSLFRQRMGDDYTAKLFTWARDADPDVRLFYNDYNIAGEPSKRNAILNMVNNFKSNNVPIDGIGMQMHLNHNWPVDDLSTAIQDVAATGLLVHVSELDVKVNYDDQISQLTEERAQAQEEQYQRAAYNYTQLVPADQQYGITIWGFRDQDSWLYEGGSDWALLYDEDFNTKVAHRGLVTGLRGEAP</sequence>
<dbReference type="EMBL" id="JAVRHO010000025">
    <property type="protein sequence ID" value="MDT0647976.1"/>
    <property type="molecule type" value="Genomic_DNA"/>
</dbReference>
<evidence type="ECO:0000256" key="2">
    <source>
        <dbReference type="ARBA" id="ARBA00007495"/>
    </source>
</evidence>
<comment type="similarity">
    <text evidence="2 10">Belongs to the glycosyl hydrolase 10 (cellulase F) family.</text>
</comment>
<evidence type="ECO:0000313" key="13">
    <source>
        <dbReference type="EMBL" id="MDT0647976.1"/>
    </source>
</evidence>
<evidence type="ECO:0000256" key="9">
    <source>
        <dbReference type="PROSITE-ProRule" id="PRU10061"/>
    </source>
</evidence>
<keyword evidence="8 10" id="KW-0624">Polysaccharide degradation</keyword>
<keyword evidence="14" id="KW-1185">Reference proteome</keyword>
<evidence type="ECO:0000256" key="11">
    <source>
        <dbReference type="SAM" id="MobiDB-lite"/>
    </source>
</evidence>
<feature type="domain" description="GH10" evidence="12">
    <location>
        <begin position="75"/>
        <end position="382"/>
    </location>
</feature>
<evidence type="ECO:0000256" key="3">
    <source>
        <dbReference type="ARBA" id="ARBA00022651"/>
    </source>
</evidence>
<evidence type="ECO:0000256" key="4">
    <source>
        <dbReference type="ARBA" id="ARBA00022729"/>
    </source>
</evidence>
<dbReference type="SMART" id="SM00633">
    <property type="entry name" value="Glyco_10"/>
    <property type="match status" value="1"/>
</dbReference>
<evidence type="ECO:0000256" key="1">
    <source>
        <dbReference type="ARBA" id="ARBA00000681"/>
    </source>
</evidence>
<keyword evidence="6 10" id="KW-0119">Carbohydrate metabolism</keyword>
<evidence type="ECO:0000256" key="7">
    <source>
        <dbReference type="ARBA" id="ARBA00023295"/>
    </source>
</evidence>
<dbReference type="PROSITE" id="PS00591">
    <property type="entry name" value="GH10_1"/>
    <property type="match status" value="1"/>
</dbReference>
<dbReference type="PANTHER" id="PTHR31490">
    <property type="entry name" value="GLYCOSYL HYDROLASE"/>
    <property type="match status" value="1"/>
</dbReference>
<evidence type="ECO:0000256" key="8">
    <source>
        <dbReference type="ARBA" id="ARBA00023326"/>
    </source>
</evidence>
<dbReference type="PRINTS" id="PR00134">
    <property type="entry name" value="GLHYDRLASE10"/>
</dbReference>
<dbReference type="InterPro" id="IPR017853">
    <property type="entry name" value="GH"/>
</dbReference>
<dbReference type="RefSeq" id="WP_311496076.1">
    <property type="nucleotide sequence ID" value="NZ_JAVRHO010000025.1"/>
</dbReference>
<dbReference type="Gene3D" id="3.20.20.80">
    <property type="entry name" value="Glycosidases"/>
    <property type="match status" value="1"/>
</dbReference>
<dbReference type="Proteomes" id="UP001245285">
    <property type="component" value="Unassembled WGS sequence"/>
</dbReference>
<keyword evidence="3" id="KW-0858">Xylan degradation</keyword>
<protein>
    <recommendedName>
        <fullName evidence="10">Beta-xylanase</fullName>
        <ecNumber evidence="10">3.2.1.8</ecNumber>
    </recommendedName>
</protein>
<comment type="caution">
    <text evidence="13">The sequence shown here is derived from an EMBL/GenBank/DDBJ whole genome shotgun (WGS) entry which is preliminary data.</text>
</comment>
<keyword evidence="4" id="KW-0732">Signal</keyword>
<accession>A0ABU3CNP0</accession>
<comment type="catalytic activity">
    <reaction evidence="1 10">
        <text>Endohydrolysis of (1-&gt;4)-beta-D-xylosidic linkages in xylans.</text>
        <dbReference type="EC" id="3.2.1.8"/>
    </reaction>
</comment>
<keyword evidence="7 10" id="KW-0326">Glycosidase</keyword>
<dbReference type="Pfam" id="PF00331">
    <property type="entry name" value="Glyco_hydro_10"/>
    <property type="match status" value="1"/>
</dbReference>
<evidence type="ECO:0000259" key="12">
    <source>
        <dbReference type="PROSITE" id="PS51760"/>
    </source>
</evidence>
<feature type="active site" description="Nucleophile" evidence="9">
    <location>
        <position position="298"/>
    </location>
</feature>
<dbReference type="InterPro" id="IPR001000">
    <property type="entry name" value="GH10_dom"/>
</dbReference>
<dbReference type="CDD" id="cd22265">
    <property type="entry name" value="UDM1_RNF168"/>
    <property type="match status" value="1"/>
</dbReference>